<reference evidence="1 2" key="1">
    <citation type="journal article" date="2015" name="Genome Biol. Evol.">
        <title>Comparative Genomics of a Bacterivorous Green Alga Reveals Evolutionary Causalities and Consequences of Phago-Mixotrophic Mode of Nutrition.</title>
        <authorList>
            <person name="Burns J.A."/>
            <person name="Paasch A."/>
            <person name="Narechania A."/>
            <person name="Kim E."/>
        </authorList>
    </citation>
    <scope>NUCLEOTIDE SEQUENCE [LARGE SCALE GENOMIC DNA]</scope>
    <source>
        <strain evidence="1 2">PLY_AMNH</strain>
    </source>
</reference>
<accession>A0AAE0GTQ6</accession>
<dbReference type="AlphaFoldDB" id="A0AAE0GTQ6"/>
<evidence type="ECO:0008006" key="3">
    <source>
        <dbReference type="Google" id="ProtNLM"/>
    </source>
</evidence>
<dbReference type="Pfam" id="PF03567">
    <property type="entry name" value="Sulfotransfer_2"/>
    <property type="match status" value="1"/>
</dbReference>
<dbReference type="GO" id="GO:0016020">
    <property type="term" value="C:membrane"/>
    <property type="evidence" value="ECO:0007669"/>
    <property type="project" value="InterPro"/>
</dbReference>
<organism evidence="1 2">
    <name type="scientific">Cymbomonas tetramitiformis</name>
    <dbReference type="NCBI Taxonomy" id="36881"/>
    <lineage>
        <taxon>Eukaryota</taxon>
        <taxon>Viridiplantae</taxon>
        <taxon>Chlorophyta</taxon>
        <taxon>Pyramimonadophyceae</taxon>
        <taxon>Pyramimonadales</taxon>
        <taxon>Pyramimonadaceae</taxon>
        <taxon>Cymbomonas</taxon>
    </lineage>
</organism>
<proteinExistence type="predicted"/>
<protein>
    <recommendedName>
        <fullName evidence="3">Sulfotransferase</fullName>
    </recommendedName>
</protein>
<gene>
    <name evidence="1" type="ORF">CYMTET_8986</name>
</gene>
<sequence>MSQSLTDDLSQECEMMLQPSHTDRGVTFLLGSLSHRLAYVRLPKCGSTLITRALHHQFPDLQRIPLTKLRDASWFIFTFVRDPVSLAVAGYAEIEAHAWEAVERFKPPPLLSTLRYYRLPRRDSHRFPLFLDELFAQKFGPNCAANLWPAHAYPMVVNLGSALLRRVNFIGRLDTAIADWRRVQVAEAQSALKSGREPALGQISGSIFQKQQRNVGNVSARELVKAESKAGVMLSDKVLCKISRLYAVDFACLGYSVPVTSRPCHSSREMLILRDAHGRKRSWLSIRRGTD</sequence>
<dbReference type="GO" id="GO:0008146">
    <property type="term" value="F:sulfotransferase activity"/>
    <property type="evidence" value="ECO:0007669"/>
    <property type="project" value="InterPro"/>
</dbReference>
<dbReference type="EMBL" id="LGRX02002896">
    <property type="protein sequence ID" value="KAK3283311.1"/>
    <property type="molecule type" value="Genomic_DNA"/>
</dbReference>
<evidence type="ECO:0000313" key="1">
    <source>
        <dbReference type="EMBL" id="KAK3283311.1"/>
    </source>
</evidence>
<comment type="caution">
    <text evidence="1">The sequence shown here is derived from an EMBL/GenBank/DDBJ whole genome shotgun (WGS) entry which is preliminary data.</text>
</comment>
<dbReference type="Proteomes" id="UP001190700">
    <property type="component" value="Unassembled WGS sequence"/>
</dbReference>
<dbReference type="InterPro" id="IPR005331">
    <property type="entry name" value="Sulfotransferase"/>
</dbReference>
<evidence type="ECO:0000313" key="2">
    <source>
        <dbReference type="Proteomes" id="UP001190700"/>
    </source>
</evidence>
<name>A0AAE0GTQ6_9CHLO</name>
<keyword evidence="2" id="KW-1185">Reference proteome</keyword>